<keyword evidence="2" id="KW-0489">Methyltransferase</keyword>
<protein>
    <submittedName>
        <fullName evidence="2">Uroporphyrinogen III methylase</fullName>
    </submittedName>
</protein>
<dbReference type="InterPro" id="IPR014777">
    <property type="entry name" value="4pyrrole_Mease_sub1"/>
</dbReference>
<dbReference type="GO" id="GO:0032259">
    <property type="term" value="P:methylation"/>
    <property type="evidence" value="ECO:0007669"/>
    <property type="project" value="UniProtKB-KW"/>
</dbReference>
<dbReference type="InterPro" id="IPR000878">
    <property type="entry name" value="4pyrrol_Mease"/>
</dbReference>
<dbReference type="Proteomes" id="UP000230796">
    <property type="component" value="Unassembled WGS sequence"/>
</dbReference>
<dbReference type="EMBL" id="PFAF01000059">
    <property type="protein sequence ID" value="PIR98805.1"/>
    <property type="molecule type" value="Genomic_DNA"/>
</dbReference>
<reference evidence="3" key="1">
    <citation type="submission" date="2017-09" db="EMBL/GenBank/DDBJ databases">
        <title>Depth-based differentiation of microbial function through sediment-hosted aquifers and enrichment of novel symbionts in the deep terrestrial subsurface.</title>
        <authorList>
            <person name="Probst A.J."/>
            <person name="Ladd B."/>
            <person name="Jarett J.K."/>
            <person name="Geller-Mcgrath D.E."/>
            <person name="Sieber C.M.K."/>
            <person name="Emerson J.B."/>
            <person name="Anantharaman K."/>
            <person name="Thomas B.C."/>
            <person name="Malmstrom R."/>
            <person name="Stieglmeier M."/>
            <person name="Klingl A."/>
            <person name="Woyke T."/>
            <person name="Ryan C.M."/>
            <person name="Banfield J.F."/>
        </authorList>
    </citation>
    <scope>NUCLEOTIDE SEQUENCE [LARGE SCALE GENOMIC DNA]</scope>
</reference>
<feature type="domain" description="Tetrapyrrole methylase" evidence="1">
    <location>
        <begin position="6"/>
        <end position="212"/>
    </location>
</feature>
<dbReference type="GO" id="GO:0008168">
    <property type="term" value="F:methyltransferase activity"/>
    <property type="evidence" value="ECO:0007669"/>
    <property type="project" value="UniProtKB-KW"/>
</dbReference>
<evidence type="ECO:0000313" key="3">
    <source>
        <dbReference type="Proteomes" id="UP000230796"/>
    </source>
</evidence>
<dbReference type="InterPro" id="IPR035996">
    <property type="entry name" value="4pyrrol_Methylase_sf"/>
</dbReference>
<dbReference type="Pfam" id="PF00590">
    <property type="entry name" value="TP_methylase"/>
    <property type="match status" value="1"/>
</dbReference>
<proteinExistence type="predicted"/>
<sequence length="227" mass="25817">MQNTSLTVVGVGIKVISHITVEAKAYIEQSDKVLYLVNTPVIKEWIKKYSKNSESLDELYQKYPLRLHCYRAITEYVLEETRKGQHICMVIYGHPTIFAQSGVDAVIQAKKEGIDARILPGISAGDCLFADLMIDPGRYGCQSFEATDLLIHHRQWDPTSYLLIWQVGIIGVLGRATDDFDNSRGAQLLQDRLLKHYNADHKVTLYEAAQYPQFKPKIVEFELSKLV</sequence>
<dbReference type="SUPFAM" id="SSF53790">
    <property type="entry name" value="Tetrapyrrole methylase"/>
    <property type="match status" value="1"/>
</dbReference>
<evidence type="ECO:0000259" key="1">
    <source>
        <dbReference type="Pfam" id="PF00590"/>
    </source>
</evidence>
<name>A0A2H0VI66_9BACT</name>
<dbReference type="AlphaFoldDB" id="A0A2H0VI66"/>
<comment type="caution">
    <text evidence="2">The sequence shown here is derived from an EMBL/GenBank/DDBJ whole genome shotgun (WGS) entry which is preliminary data.</text>
</comment>
<gene>
    <name evidence="2" type="ORF">COT87_02865</name>
</gene>
<keyword evidence="2" id="KW-0808">Transferase</keyword>
<feature type="non-terminal residue" evidence="2">
    <location>
        <position position="227"/>
    </location>
</feature>
<dbReference type="CDD" id="cd19916">
    <property type="entry name" value="OphMA_like"/>
    <property type="match status" value="1"/>
</dbReference>
<organism evidence="2 3">
    <name type="scientific">Candidatus Collierbacteria bacterium CG10_big_fil_rev_8_21_14_0_10_44_9</name>
    <dbReference type="NCBI Taxonomy" id="1974535"/>
    <lineage>
        <taxon>Bacteria</taxon>
        <taxon>Candidatus Collieribacteriota</taxon>
    </lineage>
</organism>
<dbReference type="Gene3D" id="3.40.1010.10">
    <property type="entry name" value="Cobalt-precorrin-4 Transmethylase, Domain 1"/>
    <property type="match status" value="1"/>
</dbReference>
<evidence type="ECO:0000313" key="2">
    <source>
        <dbReference type="EMBL" id="PIR98805.1"/>
    </source>
</evidence>
<accession>A0A2H0VI66</accession>